<evidence type="ECO:0000313" key="3">
    <source>
        <dbReference type="Proteomes" id="UP001243757"/>
    </source>
</evidence>
<keyword evidence="3" id="KW-1185">Reference proteome</keyword>
<evidence type="ECO:0000313" key="2">
    <source>
        <dbReference type="EMBL" id="MDK3016378.1"/>
    </source>
</evidence>
<dbReference type="RefSeq" id="WP_284479192.1">
    <property type="nucleotide sequence ID" value="NZ_JASNJD010000001.1"/>
</dbReference>
<dbReference type="Proteomes" id="UP001243757">
    <property type="component" value="Unassembled WGS sequence"/>
</dbReference>
<dbReference type="EMBL" id="JASNJD010000001">
    <property type="protein sequence ID" value="MDK3016378.1"/>
    <property type="molecule type" value="Genomic_DNA"/>
</dbReference>
<gene>
    <name evidence="2" type="ORF">QO033_01745</name>
</gene>
<keyword evidence="1" id="KW-0732">Signal</keyword>
<name>A0ABT7EVK1_9RHOB</name>
<organism evidence="2 3">
    <name type="scientific">Pseudodonghicola flavimaris</name>
    <dbReference type="NCBI Taxonomy" id="3050036"/>
    <lineage>
        <taxon>Bacteria</taxon>
        <taxon>Pseudomonadati</taxon>
        <taxon>Pseudomonadota</taxon>
        <taxon>Alphaproteobacteria</taxon>
        <taxon>Rhodobacterales</taxon>
        <taxon>Paracoccaceae</taxon>
        <taxon>Pseudodonghicola</taxon>
    </lineage>
</organism>
<feature type="signal peptide" evidence="1">
    <location>
        <begin position="1"/>
        <end position="30"/>
    </location>
</feature>
<proteinExistence type="predicted"/>
<protein>
    <submittedName>
        <fullName evidence="2">Uncharacterized protein</fullName>
    </submittedName>
</protein>
<evidence type="ECO:0000256" key="1">
    <source>
        <dbReference type="SAM" id="SignalP"/>
    </source>
</evidence>
<feature type="chain" id="PRO_5047058757" evidence="1">
    <location>
        <begin position="31"/>
        <end position="105"/>
    </location>
</feature>
<accession>A0ABT7EVK1</accession>
<sequence>MPAPARPLSARRLPAPLFGVFLLAALPAAAAPARKAPDCYCSDRHGARIELGETLCLEVDGRRFTAQCQMSLNVPMWRELFPGCLSSRLEGLQPALHPRPVHTEI</sequence>
<reference evidence="2 3" key="1">
    <citation type="submission" date="2023-05" db="EMBL/GenBank/DDBJ databases">
        <title>Pseudodonghicola sp. nov.</title>
        <authorList>
            <person name="Huang J."/>
        </authorList>
    </citation>
    <scope>NUCLEOTIDE SEQUENCE [LARGE SCALE GENOMIC DNA]</scope>
    <source>
        <strain evidence="2 3">IC7</strain>
    </source>
</reference>
<comment type="caution">
    <text evidence="2">The sequence shown here is derived from an EMBL/GenBank/DDBJ whole genome shotgun (WGS) entry which is preliminary data.</text>
</comment>